<accession>A0A9Q0JM62</accession>
<name>A0A9Q0JM62_9ROSI</name>
<gene>
    <name evidence="2" type="ORF">Tsubulata_011622</name>
</gene>
<organism evidence="2 3">
    <name type="scientific">Turnera subulata</name>
    <dbReference type="NCBI Taxonomy" id="218843"/>
    <lineage>
        <taxon>Eukaryota</taxon>
        <taxon>Viridiplantae</taxon>
        <taxon>Streptophyta</taxon>
        <taxon>Embryophyta</taxon>
        <taxon>Tracheophyta</taxon>
        <taxon>Spermatophyta</taxon>
        <taxon>Magnoliopsida</taxon>
        <taxon>eudicotyledons</taxon>
        <taxon>Gunneridae</taxon>
        <taxon>Pentapetalae</taxon>
        <taxon>rosids</taxon>
        <taxon>fabids</taxon>
        <taxon>Malpighiales</taxon>
        <taxon>Passifloraceae</taxon>
        <taxon>Turnera</taxon>
    </lineage>
</organism>
<reference evidence="2" key="1">
    <citation type="submission" date="2022-02" db="EMBL/GenBank/DDBJ databases">
        <authorList>
            <person name="Henning P.M."/>
            <person name="McCubbin A.G."/>
            <person name="Shore J.S."/>
        </authorList>
    </citation>
    <scope>NUCLEOTIDE SEQUENCE</scope>
    <source>
        <strain evidence="2">F60SS</strain>
        <tissue evidence="2">Leaves</tissue>
    </source>
</reference>
<keyword evidence="1" id="KW-0472">Membrane</keyword>
<dbReference type="Proteomes" id="UP001141552">
    <property type="component" value="Unassembled WGS sequence"/>
</dbReference>
<sequence length="65" mass="7551">MDPDHYHCMSSIKRIRPFSFEKKIVHFLFIASSLTWIIGLAVSITKIKSCYVVWLDWITFGGVNC</sequence>
<feature type="transmembrane region" description="Helical" evidence="1">
    <location>
        <begin position="24"/>
        <end position="44"/>
    </location>
</feature>
<keyword evidence="3" id="KW-1185">Reference proteome</keyword>
<comment type="caution">
    <text evidence="2">The sequence shown here is derived from an EMBL/GenBank/DDBJ whole genome shotgun (WGS) entry which is preliminary data.</text>
</comment>
<proteinExistence type="predicted"/>
<keyword evidence="1" id="KW-0812">Transmembrane</keyword>
<keyword evidence="1" id="KW-1133">Transmembrane helix</keyword>
<protein>
    <submittedName>
        <fullName evidence="2">Uncharacterized protein</fullName>
    </submittedName>
</protein>
<evidence type="ECO:0000256" key="1">
    <source>
        <dbReference type="SAM" id="Phobius"/>
    </source>
</evidence>
<evidence type="ECO:0000313" key="2">
    <source>
        <dbReference type="EMBL" id="KAJ4847891.1"/>
    </source>
</evidence>
<dbReference type="EMBL" id="JAKUCV010001066">
    <property type="protein sequence ID" value="KAJ4847891.1"/>
    <property type="molecule type" value="Genomic_DNA"/>
</dbReference>
<evidence type="ECO:0000313" key="3">
    <source>
        <dbReference type="Proteomes" id="UP001141552"/>
    </source>
</evidence>
<dbReference type="AlphaFoldDB" id="A0A9Q0JM62"/>
<reference evidence="2" key="2">
    <citation type="journal article" date="2023" name="Plants (Basel)">
        <title>Annotation of the Turnera subulata (Passifloraceae) Draft Genome Reveals the S-Locus Evolved after the Divergence of Turneroideae from Passifloroideae in a Stepwise Manner.</title>
        <authorList>
            <person name="Henning P.M."/>
            <person name="Roalson E.H."/>
            <person name="Mir W."/>
            <person name="McCubbin A.G."/>
            <person name="Shore J.S."/>
        </authorList>
    </citation>
    <scope>NUCLEOTIDE SEQUENCE</scope>
    <source>
        <strain evidence="2">F60SS</strain>
    </source>
</reference>